<dbReference type="PROSITE" id="PS50280">
    <property type="entry name" value="SET"/>
    <property type="match status" value="1"/>
</dbReference>
<name>A0A0F7SFB9_PHARH</name>
<dbReference type="SUPFAM" id="SSF48452">
    <property type="entry name" value="TPR-like"/>
    <property type="match status" value="1"/>
</dbReference>
<protein>
    <submittedName>
        <fullName evidence="2">Tetratricopeptide-like helical</fullName>
    </submittedName>
</protein>
<reference evidence="2" key="1">
    <citation type="submission" date="2014-08" db="EMBL/GenBank/DDBJ databases">
        <authorList>
            <person name="Sharma Rahul"/>
            <person name="Thines Marco"/>
        </authorList>
    </citation>
    <scope>NUCLEOTIDE SEQUENCE</scope>
</reference>
<dbReference type="PANTHER" id="PTHR47643:SF2">
    <property type="entry name" value="TPR DOMAIN PROTEIN (AFU_ORTHOLOGUE AFUA_5G12710)"/>
    <property type="match status" value="1"/>
</dbReference>
<dbReference type="PANTHER" id="PTHR47643">
    <property type="entry name" value="TPR DOMAIN PROTEIN (AFU_ORTHOLOGUE AFUA_5G12710)"/>
    <property type="match status" value="1"/>
</dbReference>
<accession>A0A0F7SFB9</accession>
<dbReference type="AlphaFoldDB" id="A0A0F7SFB9"/>
<dbReference type="Gene3D" id="1.25.40.10">
    <property type="entry name" value="Tetratricopeptide repeat domain"/>
    <property type="match status" value="1"/>
</dbReference>
<dbReference type="InterPro" id="IPR053209">
    <property type="entry name" value="Gramillin-biosynth_MTr"/>
</dbReference>
<evidence type="ECO:0000313" key="2">
    <source>
        <dbReference type="EMBL" id="CDZ97461.1"/>
    </source>
</evidence>
<dbReference type="InterPro" id="IPR011990">
    <property type="entry name" value="TPR-like_helical_dom_sf"/>
</dbReference>
<dbReference type="SMART" id="SM00317">
    <property type="entry name" value="SET"/>
    <property type="match status" value="1"/>
</dbReference>
<dbReference type="Pfam" id="PF00856">
    <property type="entry name" value="SET"/>
    <property type="match status" value="1"/>
</dbReference>
<dbReference type="SUPFAM" id="SSF82199">
    <property type="entry name" value="SET domain"/>
    <property type="match status" value="1"/>
</dbReference>
<proteinExistence type="predicted"/>
<evidence type="ECO:0000259" key="1">
    <source>
        <dbReference type="PROSITE" id="PS50280"/>
    </source>
</evidence>
<dbReference type="InterPro" id="IPR046341">
    <property type="entry name" value="SET_dom_sf"/>
</dbReference>
<feature type="domain" description="SET" evidence="1">
    <location>
        <begin position="414"/>
        <end position="620"/>
    </location>
</feature>
<dbReference type="Gene3D" id="2.170.270.10">
    <property type="entry name" value="SET domain"/>
    <property type="match status" value="1"/>
</dbReference>
<organism evidence="2">
    <name type="scientific">Phaffia rhodozyma</name>
    <name type="common">Yeast</name>
    <name type="synonym">Xanthophyllomyces dendrorhous</name>
    <dbReference type="NCBI Taxonomy" id="264483"/>
    <lineage>
        <taxon>Eukaryota</taxon>
        <taxon>Fungi</taxon>
        <taxon>Dikarya</taxon>
        <taxon>Basidiomycota</taxon>
        <taxon>Agaricomycotina</taxon>
        <taxon>Tremellomycetes</taxon>
        <taxon>Cystofilobasidiales</taxon>
        <taxon>Mrakiaceae</taxon>
        <taxon>Phaffia</taxon>
    </lineage>
</organism>
<dbReference type="InterPro" id="IPR001214">
    <property type="entry name" value="SET_dom"/>
</dbReference>
<dbReference type="EMBL" id="LN483167">
    <property type="protein sequence ID" value="CDZ97461.1"/>
    <property type="molecule type" value="Genomic_DNA"/>
</dbReference>
<sequence>MDSTSYIGSNGFRPILTKNDPPLKNHPWASVDNSALLSCSLVAYLVTFYRTFQDVETLLQTEDDLHQQELRRAQGSKEVGQPLTWRLLAYDGKHFSTRPLQELERIELGDMMWHKIHYGRYLLVRIVSRPTRITSIRFIGQDPSGRAELIELQTAVDMLVETGPELDALYPMGSLLAIREPHYVRCLDEDTINDSHRKRIKLTKVSRIRVESPSDVVWLGADDQLVSELTWTSLPVCPTTETDAQRLTAEQAKSIGDGRLDKGWLMAAERAYTEGLTVDSKHIVLRLDRAHCRIRLSRFRGAFVDGEHALRGLLDAMRAEEPARANMAHSDLLQKAYHWLVLASIGLRDWSVAHEHCTAFAERFPDCAPALDLLAFTQARVDEARTGVYDWPSIFRGDLQPGGTRNVVADWVSPSFKVGRSPTLGGIRGVIADRTIEPGELLVVCKPFISVDLKDRDLRPVTEVVNLSVQQCFPEMAYAYLVRAMVDKIKDEPRASDILNRLYAGPKYSDPELVDLSAFKLPGALGDTEKEDEPRDVDVSRLEGVRAFSSFATRSAVINETLPFKYGRYGDQLCSGVYLVPSLFNHACFANVSWVFWGDIMVLRSRQTISPGEELKITYLPGRSLVRRTKLIGNLEIGLCDCVLCKEKRLDPPNRRTMWSDYVWTSAYDEYILGVAEIEYGKMHRPKRRTLKKVMKMTRSIESTYDPRRSPSFMPELFRFYNTLSGLHMNKVTGGMKDPVETLLLMEQAIYWKKRALECCGFKGIESDGRGTMTSSPFTYETRCMSVGLSIVSILDSMDRKEDAQRWARVVLEMHDIVFGGGKETLVVLWRGPLDSMNLLPYFS</sequence>